<feature type="coiled-coil region" evidence="1">
    <location>
        <begin position="151"/>
        <end position="185"/>
    </location>
</feature>
<feature type="region of interest" description="Disordered" evidence="2">
    <location>
        <begin position="249"/>
        <end position="319"/>
    </location>
</feature>
<protein>
    <submittedName>
        <fullName evidence="5">Replication initiation protein RepC</fullName>
    </submittedName>
</protein>
<sequence length="435" mass="48068">METGSITTPFGRRPMTLGMLANQVMAAEIKPDQSVDKWKLFRALCEAKPLLGIGDRSLAVLNALLSFYPKNELAEQNGLIVFPSNTQLSLRTHGMAEQTVRRHLAALVEAGLLLRKDSPNGKRYVRRDRAGEIDEAFGFSLAPLLARAEEIEQLAAEVMAERLHVQRLRERITLCRRDVAKLIEAAIEEEVHGDWQGLCQEFRDLVEGLPRSPTTAQLEQLLDELTALRVDTLNRLEIRIKSTKQSGNAYYTKRHIQNSNPESPSELEPSFETKQGATPEHDNGRVGVTLEMGRDETARPIRQEEQQRRRAGDGRDDAGGLKPFPLGLVLQACPEILAYGPNGVIRNWRELMSAAVMVRSMLGVSPSAYEEAASVMGAENAATVMACILERGGHINSAGGYLRDLTRRSEKGEFAIGPMLMALLRVNAPTGRKAG</sequence>
<name>A0A1C3Y180_9HYPH</name>
<evidence type="ECO:0000259" key="4">
    <source>
        <dbReference type="Pfam" id="PF11800"/>
    </source>
</evidence>
<dbReference type="NCBIfam" id="NF010396">
    <property type="entry name" value="PRK13824.1"/>
    <property type="match status" value="1"/>
</dbReference>
<proteinExistence type="predicted"/>
<feature type="compositionally biased region" description="Basic and acidic residues" evidence="2">
    <location>
        <begin position="292"/>
        <end position="319"/>
    </location>
</feature>
<dbReference type="AlphaFoldDB" id="A0A1C3Y180"/>
<dbReference type="Proteomes" id="UP000198723">
    <property type="component" value="Unassembled WGS sequence"/>
</dbReference>
<keyword evidence="1" id="KW-0175">Coiled coil</keyword>
<evidence type="ECO:0000259" key="3">
    <source>
        <dbReference type="Pfam" id="PF03428"/>
    </source>
</evidence>
<feature type="domain" description="Plasmid replication protein C N-terminal" evidence="3">
    <location>
        <begin position="13"/>
        <end position="186"/>
    </location>
</feature>
<dbReference type="STRING" id="1138170.GA0061105_104144"/>
<dbReference type="InterPro" id="IPR036390">
    <property type="entry name" value="WH_DNA-bd_sf"/>
</dbReference>
<dbReference type="InterPro" id="IPR005090">
    <property type="entry name" value="RepC_N"/>
</dbReference>
<evidence type="ECO:0000256" key="2">
    <source>
        <dbReference type="SAM" id="MobiDB-lite"/>
    </source>
</evidence>
<reference evidence="5 6" key="1">
    <citation type="submission" date="2016-08" db="EMBL/GenBank/DDBJ databases">
        <authorList>
            <person name="Seilhamer J.J."/>
        </authorList>
    </citation>
    <scope>NUCLEOTIDE SEQUENCE [LARGE SCALE GENOMIC DNA]</scope>
    <source>
        <strain evidence="5 6">HBR26</strain>
    </source>
</reference>
<accession>A0A1C3Y180</accession>
<dbReference type="NCBIfam" id="NF040974">
    <property type="entry name" value="RepABC_RepC"/>
    <property type="match status" value="1"/>
</dbReference>
<gene>
    <name evidence="5" type="ORF">GA0061105_104144</name>
</gene>
<evidence type="ECO:0000256" key="1">
    <source>
        <dbReference type="SAM" id="Coils"/>
    </source>
</evidence>
<dbReference type="RefSeq" id="WP_092750006.1">
    <property type="nucleotide sequence ID" value="NZ_FMAJ01000004.1"/>
</dbReference>
<feature type="domain" description="Plasmid replication protein C C-terminal" evidence="4">
    <location>
        <begin position="325"/>
        <end position="425"/>
    </location>
</feature>
<evidence type="ECO:0000313" key="6">
    <source>
        <dbReference type="Proteomes" id="UP000198723"/>
    </source>
</evidence>
<dbReference type="SUPFAM" id="SSF46785">
    <property type="entry name" value="Winged helix' DNA-binding domain"/>
    <property type="match status" value="1"/>
</dbReference>
<evidence type="ECO:0000313" key="5">
    <source>
        <dbReference type="EMBL" id="SCB58220.1"/>
    </source>
</evidence>
<dbReference type="EMBL" id="FMAJ01000004">
    <property type="protein sequence ID" value="SCB58220.1"/>
    <property type="molecule type" value="Genomic_DNA"/>
</dbReference>
<dbReference type="InterPro" id="IPR021760">
    <property type="entry name" value="RepC_C"/>
</dbReference>
<feature type="compositionally biased region" description="Low complexity" evidence="2">
    <location>
        <begin position="261"/>
        <end position="270"/>
    </location>
</feature>
<dbReference type="Pfam" id="PF11800">
    <property type="entry name" value="RP-C_C"/>
    <property type="match status" value="1"/>
</dbReference>
<organism evidence="5 6">
    <name type="scientific">Rhizobium aethiopicum</name>
    <dbReference type="NCBI Taxonomy" id="1138170"/>
    <lineage>
        <taxon>Bacteria</taxon>
        <taxon>Pseudomonadati</taxon>
        <taxon>Pseudomonadota</taxon>
        <taxon>Alphaproteobacteria</taxon>
        <taxon>Hyphomicrobiales</taxon>
        <taxon>Rhizobiaceae</taxon>
        <taxon>Rhizobium/Agrobacterium group</taxon>
        <taxon>Rhizobium</taxon>
    </lineage>
</organism>
<dbReference type="InterPro" id="IPR047611">
    <property type="entry name" value="RepABC_RepC"/>
</dbReference>
<dbReference type="Pfam" id="PF03428">
    <property type="entry name" value="RP-C"/>
    <property type="match status" value="1"/>
</dbReference>